<dbReference type="PANTHER" id="PTHR28055">
    <property type="entry name" value="ALTERED INHERITANCE OF MITOCHONDRIA PROTEIN 41, MITOCHONDRIAL"/>
    <property type="match status" value="1"/>
</dbReference>
<dbReference type="RefSeq" id="WP_064633372.1">
    <property type="nucleotide sequence ID" value="NZ_LQYE01000032.1"/>
</dbReference>
<dbReference type="EMBL" id="LQYE01000032">
    <property type="protein sequence ID" value="OAT66424.1"/>
    <property type="molecule type" value="Genomic_DNA"/>
</dbReference>
<evidence type="ECO:0008006" key="3">
    <source>
        <dbReference type="Google" id="ProtNLM"/>
    </source>
</evidence>
<comment type="caution">
    <text evidence="1">The sequence shown here is derived from an EMBL/GenBank/DDBJ whole genome shotgun (WGS) entry which is preliminary data.</text>
</comment>
<name>A0A179V3Y3_9MYCO</name>
<dbReference type="PANTHER" id="PTHR28055:SF1">
    <property type="entry name" value="ALTERED INHERITANCE OF MITOCHONDRIA PROTEIN 41, MITOCHONDRIAL"/>
    <property type="match status" value="1"/>
</dbReference>
<dbReference type="Proteomes" id="UP000186919">
    <property type="component" value="Unassembled WGS sequence"/>
</dbReference>
<organism evidence="1 2">
    <name type="scientific">Mycobacteroides immunogenum</name>
    <dbReference type="NCBI Taxonomy" id="83262"/>
    <lineage>
        <taxon>Bacteria</taxon>
        <taxon>Bacillati</taxon>
        <taxon>Actinomycetota</taxon>
        <taxon>Actinomycetes</taxon>
        <taxon>Mycobacteriales</taxon>
        <taxon>Mycobacteriaceae</taxon>
        <taxon>Mycobacteroides</taxon>
    </lineage>
</organism>
<dbReference type="InterPro" id="IPR019004">
    <property type="entry name" value="YqeY/Aim41"/>
</dbReference>
<dbReference type="InterPro" id="IPR042184">
    <property type="entry name" value="YqeY/Aim41_N"/>
</dbReference>
<gene>
    <name evidence="1" type="ORF">AWB85_17005</name>
</gene>
<protein>
    <recommendedName>
        <fullName evidence="3">Glutamyl-tRNA amidotransferase</fullName>
    </recommendedName>
</protein>
<proteinExistence type="predicted"/>
<sequence>MTSTHDPHVLRATMRADLSVAMKSRNSQAVGALRTAIAAIDNAESVDTTADTTTNSAHVAGAAMGLGAAEAPRRTLSPTEVCTILQGQIDERTTEAERYEALGQTDAAAKLRGEAQVLAEYL</sequence>
<reference evidence="1 2" key="1">
    <citation type="submission" date="2016-01" db="EMBL/GenBank/DDBJ databases">
        <title>Mycobacterium immunogenum strain CD11_6 genome sequencing and assembly.</title>
        <authorList>
            <person name="Kaur G."/>
            <person name="Nair G.R."/>
            <person name="Mayilraj S."/>
        </authorList>
    </citation>
    <scope>NUCLEOTIDE SEQUENCE [LARGE SCALE GENOMIC DNA]</scope>
    <source>
        <strain evidence="1 2">CD11-6</strain>
    </source>
</reference>
<dbReference type="AlphaFoldDB" id="A0A179V3Y3"/>
<dbReference type="Gene3D" id="1.10.1510.10">
    <property type="entry name" value="Uncharacterised protein YqeY/AIM41 PF09424, N-terminal domain"/>
    <property type="match status" value="1"/>
</dbReference>
<evidence type="ECO:0000313" key="2">
    <source>
        <dbReference type="Proteomes" id="UP000186919"/>
    </source>
</evidence>
<accession>A0A179V3Y3</accession>
<evidence type="ECO:0000313" key="1">
    <source>
        <dbReference type="EMBL" id="OAT66424.1"/>
    </source>
</evidence>